<proteinExistence type="predicted"/>
<evidence type="ECO:0000313" key="1">
    <source>
        <dbReference type="EMBL" id="PBC30048.1"/>
    </source>
</evidence>
<evidence type="ECO:0000313" key="2">
    <source>
        <dbReference type="Proteomes" id="UP000242457"/>
    </source>
</evidence>
<name>A0A2A3EEA6_APICC</name>
<gene>
    <name evidence="1" type="ORF">APICC_02921</name>
</gene>
<keyword evidence="2" id="KW-1185">Reference proteome</keyword>
<dbReference type="EMBL" id="KZ288268">
    <property type="protein sequence ID" value="PBC30048.1"/>
    <property type="molecule type" value="Genomic_DNA"/>
</dbReference>
<protein>
    <submittedName>
        <fullName evidence="1">Uncharacterized protein</fullName>
    </submittedName>
</protein>
<organism evidence="1 2">
    <name type="scientific">Apis cerana cerana</name>
    <name type="common">Oriental honeybee</name>
    <dbReference type="NCBI Taxonomy" id="94128"/>
    <lineage>
        <taxon>Eukaryota</taxon>
        <taxon>Metazoa</taxon>
        <taxon>Ecdysozoa</taxon>
        <taxon>Arthropoda</taxon>
        <taxon>Hexapoda</taxon>
        <taxon>Insecta</taxon>
        <taxon>Pterygota</taxon>
        <taxon>Neoptera</taxon>
        <taxon>Endopterygota</taxon>
        <taxon>Hymenoptera</taxon>
        <taxon>Apocrita</taxon>
        <taxon>Aculeata</taxon>
        <taxon>Apoidea</taxon>
        <taxon>Anthophila</taxon>
        <taxon>Apidae</taxon>
        <taxon>Apis</taxon>
    </lineage>
</organism>
<reference evidence="1 2" key="1">
    <citation type="submission" date="2014-07" db="EMBL/GenBank/DDBJ databases">
        <title>Genomic and transcriptomic analysis on Apis cerana provide comprehensive insights into honey bee biology.</title>
        <authorList>
            <person name="Diao Q."/>
            <person name="Sun L."/>
            <person name="Zheng H."/>
            <person name="Zheng H."/>
            <person name="Xu S."/>
            <person name="Wang S."/>
            <person name="Zeng Z."/>
            <person name="Hu F."/>
            <person name="Su S."/>
            <person name="Wu J."/>
        </authorList>
    </citation>
    <scope>NUCLEOTIDE SEQUENCE [LARGE SCALE GENOMIC DNA]</scope>
    <source>
        <tissue evidence="1">Pupae without intestine</tissue>
    </source>
</reference>
<dbReference type="AlphaFoldDB" id="A0A2A3EEA6"/>
<dbReference type="Proteomes" id="UP000242457">
    <property type="component" value="Unassembled WGS sequence"/>
</dbReference>
<sequence>MFQIQHPKIRARCLTHAFENEASIQPQNRNVLTLLRSVLQHFSCTSLNSPRMDTEYYRITPPAPSGILVKPLVEPLETLSHACECTRNKLREALKRDAPENNLHKVHGKKGASIIEPGLYSFDENPLSAGINAAINGGTASNEIYDCQGC</sequence>
<accession>A0A2A3EEA6</accession>